<feature type="region of interest" description="Disordered" evidence="1">
    <location>
        <begin position="85"/>
        <end position="125"/>
    </location>
</feature>
<reference evidence="4" key="1">
    <citation type="submission" date="2024-03" db="EMBL/GenBank/DDBJ databases">
        <title>WGS assembly of Saponaria officinalis var. Norfolk2.</title>
        <authorList>
            <person name="Jenkins J."/>
            <person name="Shu S."/>
            <person name="Grimwood J."/>
            <person name="Barry K."/>
            <person name="Goodstein D."/>
            <person name="Schmutz J."/>
            <person name="Leebens-Mack J."/>
            <person name="Osbourn A."/>
        </authorList>
    </citation>
    <scope>NUCLEOTIDE SEQUENCE [LARGE SCALE GENOMIC DNA]</scope>
    <source>
        <strain evidence="4">JIC</strain>
    </source>
</reference>
<dbReference type="PANTHER" id="PTHR36336">
    <property type="entry name" value="OS09G0560400 PROTEIN"/>
    <property type="match status" value="1"/>
</dbReference>
<dbReference type="EMBL" id="JBDFQZ010000007">
    <property type="protein sequence ID" value="KAK9707319.1"/>
    <property type="molecule type" value="Genomic_DNA"/>
</dbReference>
<dbReference type="AlphaFoldDB" id="A0AAW1JQ73"/>
<feature type="transmembrane region" description="Helical" evidence="2">
    <location>
        <begin position="144"/>
        <end position="166"/>
    </location>
</feature>
<accession>A0AAW1JQ73</accession>
<evidence type="ECO:0000313" key="4">
    <source>
        <dbReference type="EMBL" id="KAK9707319.1"/>
    </source>
</evidence>
<keyword evidence="2" id="KW-0472">Membrane</keyword>
<organism evidence="4 5">
    <name type="scientific">Saponaria officinalis</name>
    <name type="common">Common soapwort</name>
    <name type="synonym">Lychnis saponaria</name>
    <dbReference type="NCBI Taxonomy" id="3572"/>
    <lineage>
        <taxon>Eukaryota</taxon>
        <taxon>Viridiplantae</taxon>
        <taxon>Streptophyta</taxon>
        <taxon>Embryophyta</taxon>
        <taxon>Tracheophyta</taxon>
        <taxon>Spermatophyta</taxon>
        <taxon>Magnoliopsida</taxon>
        <taxon>eudicotyledons</taxon>
        <taxon>Gunneridae</taxon>
        <taxon>Pentapetalae</taxon>
        <taxon>Caryophyllales</taxon>
        <taxon>Caryophyllaceae</taxon>
        <taxon>Caryophylleae</taxon>
        <taxon>Saponaria</taxon>
    </lineage>
</organism>
<gene>
    <name evidence="4" type="ORF">RND81_07G188700</name>
</gene>
<keyword evidence="3" id="KW-0732">Signal</keyword>
<keyword evidence="5" id="KW-1185">Reference proteome</keyword>
<feature type="signal peptide" evidence="3">
    <location>
        <begin position="1"/>
        <end position="25"/>
    </location>
</feature>
<evidence type="ECO:0000256" key="1">
    <source>
        <dbReference type="SAM" id="MobiDB-lite"/>
    </source>
</evidence>
<dbReference type="PANTHER" id="PTHR36336:SF1">
    <property type="entry name" value="OS09G0560400 PROTEIN"/>
    <property type="match status" value="1"/>
</dbReference>
<evidence type="ECO:0000256" key="3">
    <source>
        <dbReference type="SAM" id="SignalP"/>
    </source>
</evidence>
<evidence type="ECO:0000256" key="2">
    <source>
        <dbReference type="SAM" id="Phobius"/>
    </source>
</evidence>
<feature type="compositionally biased region" description="Polar residues" evidence="1">
    <location>
        <begin position="89"/>
        <end position="102"/>
    </location>
</feature>
<sequence length="188" mass="20588">MPCKSSIFAVLIVVIISILQQSTDGAQRRNLGFKEKIEDTNSTFDCNPSGPCVPCQYSEKSEEKYRCSETGYRVPFKCTGEVKKEVSGKGQQNSHSTPGESSSDGDKATAKDKTSTDNESGQEVERHEYVTFRSCMQDANEEKLSVLGFEVLILGMLLVSGSFIVLRQKKTVATAGVGGVRLQSNPRF</sequence>
<keyword evidence="2" id="KW-1133">Transmembrane helix</keyword>
<proteinExistence type="predicted"/>
<feature type="chain" id="PRO_5043855938" evidence="3">
    <location>
        <begin position="26"/>
        <end position="188"/>
    </location>
</feature>
<feature type="compositionally biased region" description="Basic and acidic residues" evidence="1">
    <location>
        <begin position="104"/>
        <end position="116"/>
    </location>
</feature>
<protein>
    <submittedName>
        <fullName evidence="4">Uncharacterized protein</fullName>
    </submittedName>
</protein>
<evidence type="ECO:0000313" key="5">
    <source>
        <dbReference type="Proteomes" id="UP001443914"/>
    </source>
</evidence>
<dbReference type="Proteomes" id="UP001443914">
    <property type="component" value="Unassembled WGS sequence"/>
</dbReference>
<keyword evidence="2" id="KW-0812">Transmembrane</keyword>
<comment type="caution">
    <text evidence="4">The sequence shown here is derived from an EMBL/GenBank/DDBJ whole genome shotgun (WGS) entry which is preliminary data.</text>
</comment>
<name>A0AAW1JQ73_SAPOF</name>